<dbReference type="PANTHER" id="PTHR10806:SF6">
    <property type="entry name" value="SIGNAL PEPTIDASE COMPLEX CATALYTIC SUBUNIT SEC11"/>
    <property type="match status" value="1"/>
</dbReference>
<dbReference type="InterPro" id="IPR036286">
    <property type="entry name" value="LexA/Signal_pep-like_sf"/>
</dbReference>
<dbReference type="EC" id="3.4.21.89" evidence="5"/>
<evidence type="ECO:0000259" key="7">
    <source>
        <dbReference type="Pfam" id="PF10502"/>
    </source>
</evidence>
<dbReference type="AlphaFoldDB" id="A0A1Y4SVV3"/>
<evidence type="ECO:0000256" key="3">
    <source>
        <dbReference type="ARBA" id="ARBA00022989"/>
    </source>
</evidence>
<dbReference type="EMBL" id="NFLJ01000021">
    <property type="protein sequence ID" value="OUQ34034.1"/>
    <property type="molecule type" value="Genomic_DNA"/>
</dbReference>
<feature type="transmembrane region" description="Helical" evidence="6">
    <location>
        <begin position="12"/>
        <end position="34"/>
    </location>
</feature>
<dbReference type="InterPro" id="IPR019533">
    <property type="entry name" value="Peptidase_S26"/>
</dbReference>
<dbReference type="GO" id="GO:0006465">
    <property type="term" value="P:signal peptide processing"/>
    <property type="evidence" value="ECO:0007669"/>
    <property type="project" value="UniProtKB-UniRule"/>
</dbReference>
<gene>
    <name evidence="8" type="ORF">B5E75_08230</name>
</gene>
<dbReference type="InterPro" id="IPR001733">
    <property type="entry name" value="Peptidase_S26B"/>
</dbReference>
<reference evidence="8 9" key="1">
    <citation type="journal article" date="2018" name="BMC Genomics">
        <title>Whole genome sequencing and function prediction of 133 gut anaerobes isolated from chicken caecum in pure cultures.</title>
        <authorList>
            <person name="Medvecky M."/>
            <person name="Cejkova D."/>
            <person name="Polansky O."/>
            <person name="Karasova D."/>
            <person name="Kubasova T."/>
            <person name="Cizek A."/>
            <person name="Rychlik I."/>
        </authorList>
    </citation>
    <scope>NUCLEOTIDE SEQUENCE [LARGE SCALE GENOMIC DNA]</scope>
    <source>
        <strain evidence="8 9">An13</strain>
    </source>
</reference>
<evidence type="ECO:0000256" key="6">
    <source>
        <dbReference type="SAM" id="Phobius"/>
    </source>
</evidence>
<keyword evidence="9" id="KW-1185">Reference proteome</keyword>
<feature type="domain" description="Peptidase S26" evidence="7">
    <location>
        <begin position="22"/>
        <end position="93"/>
    </location>
</feature>
<protein>
    <recommendedName>
        <fullName evidence="5">Signal peptidase I</fullName>
        <ecNumber evidence="5">3.4.21.89</ecNumber>
    </recommendedName>
</protein>
<comment type="subcellular location">
    <subcellularLocation>
        <location evidence="1">Membrane</location>
    </subcellularLocation>
</comment>
<dbReference type="Pfam" id="PF10502">
    <property type="entry name" value="Peptidase_S26"/>
    <property type="match status" value="1"/>
</dbReference>
<evidence type="ECO:0000256" key="2">
    <source>
        <dbReference type="ARBA" id="ARBA00022692"/>
    </source>
</evidence>
<dbReference type="PANTHER" id="PTHR10806">
    <property type="entry name" value="SIGNAL PEPTIDASE COMPLEX CATALYTIC SUBUNIT SEC11"/>
    <property type="match status" value="1"/>
</dbReference>
<dbReference type="PRINTS" id="PR00728">
    <property type="entry name" value="SIGNALPTASE"/>
</dbReference>
<dbReference type="NCBIfam" id="TIGR02228">
    <property type="entry name" value="sigpep_I_arch"/>
    <property type="match status" value="1"/>
</dbReference>
<sequence length="171" mass="18752">MYERLVIVKLSRIFNILANIIIALIVALCAVIMLPKVFGYEVYGILSGSMLPNYPIGSIIYVQHEEANNIGVGDVITFNMAAGSDVVATHRVVEINSEEETFTTKGDNNDTVDSSPVSFERLIGKVVLCIPMLGYVADFIQSTNGIIAGVGAIVMVFALWFLSDYFKKHNK</sequence>
<dbReference type="CDD" id="cd06530">
    <property type="entry name" value="S26_SPase_I"/>
    <property type="match status" value="1"/>
</dbReference>
<evidence type="ECO:0000256" key="4">
    <source>
        <dbReference type="ARBA" id="ARBA00023136"/>
    </source>
</evidence>
<dbReference type="Gene3D" id="2.10.109.10">
    <property type="entry name" value="Umud Fragment, subunit A"/>
    <property type="match status" value="1"/>
</dbReference>
<dbReference type="GO" id="GO:0009003">
    <property type="term" value="F:signal peptidase activity"/>
    <property type="evidence" value="ECO:0007669"/>
    <property type="project" value="UniProtKB-EC"/>
</dbReference>
<dbReference type="GO" id="GO:0004252">
    <property type="term" value="F:serine-type endopeptidase activity"/>
    <property type="evidence" value="ECO:0007669"/>
    <property type="project" value="UniProtKB-UniRule"/>
</dbReference>
<evidence type="ECO:0000313" key="8">
    <source>
        <dbReference type="EMBL" id="OUQ34034.1"/>
    </source>
</evidence>
<evidence type="ECO:0000256" key="5">
    <source>
        <dbReference type="NCBIfam" id="TIGR02228"/>
    </source>
</evidence>
<keyword evidence="3 6" id="KW-1133">Transmembrane helix</keyword>
<keyword evidence="4 6" id="KW-0472">Membrane</keyword>
<accession>A0A1Y4SVV3</accession>
<evidence type="ECO:0000256" key="1">
    <source>
        <dbReference type="ARBA" id="ARBA00004370"/>
    </source>
</evidence>
<proteinExistence type="predicted"/>
<keyword evidence="2 6" id="KW-0812">Transmembrane</keyword>
<dbReference type="SUPFAM" id="SSF51306">
    <property type="entry name" value="LexA/Signal peptidase"/>
    <property type="match status" value="1"/>
</dbReference>
<dbReference type="OrthoDB" id="385000at2"/>
<comment type="caution">
    <text evidence="8">The sequence shown here is derived from an EMBL/GenBank/DDBJ whole genome shotgun (WGS) entry which is preliminary data.</text>
</comment>
<dbReference type="GO" id="GO:0016020">
    <property type="term" value="C:membrane"/>
    <property type="evidence" value="ECO:0007669"/>
    <property type="project" value="UniProtKB-SubCell"/>
</dbReference>
<dbReference type="Proteomes" id="UP000195305">
    <property type="component" value="Unassembled WGS sequence"/>
</dbReference>
<feature type="transmembrane region" description="Helical" evidence="6">
    <location>
        <begin position="146"/>
        <end position="166"/>
    </location>
</feature>
<evidence type="ECO:0000313" key="9">
    <source>
        <dbReference type="Proteomes" id="UP000195305"/>
    </source>
</evidence>
<name>A0A1Y4SVV3_9FIRM</name>
<organism evidence="8 9">
    <name type="scientific">Massilimicrobiota timonensis</name>
    <dbReference type="NCBI Taxonomy" id="1776392"/>
    <lineage>
        <taxon>Bacteria</taxon>
        <taxon>Bacillati</taxon>
        <taxon>Bacillota</taxon>
        <taxon>Erysipelotrichia</taxon>
        <taxon>Erysipelotrichales</taxon>
        <taxon>Erysipelotrichaceae</taxon>
        <taxon>Massilimicrobiota</taxon>
    </lineage>
</organism>